<dbReference type="EMBL" id="LGTC01000001">
    <property type="protein sequence ID" value="KNY28150.1"/>
    <property type="molecule type" value="Genomic_DNA"/>
</dbReference>
<reference evidence="4" key="1">
    <citation type="submission" date="2015-07" db="EMBL/GenBank/DDBJ databases">
        <title>Near-Complete Genome Sequence of the Cellulolytic Bacterium Bacteroides (Pseudobacteroides) cellulosolvens ATCC 35603.</title>
        <authorList>
            <person name="Dassa B."/>
            <person name="Utturkar S.M."/>
            <person name="Klingeman D.M."/>
            <person name="Hurt R.A."/>
            <person name="Keller M."/>
            <person name="Xu J."/>
            <person name="Reddy Y.H.K."/>
            <person name="Borovok I."/>
            <person name="Grinberg I.R."/>
            <person name="Lamed R."/>
            <person name="Zhivin O."/>
            <person name="Bayer E.A."/>
            <person name="Brown S.D."/>
        </authorList>
    </citation>
    <scope>NUCLEOTIDE SEQUENCE [LARGE SCALE GENOMIC DNA]</scope>
    <source>
        <strain evidence="4">DSM 2933</strain>
    </source>
</reference>
<gene>
    <name evidence="3" type="ORF">Bccel_3421</name>
</gene>
<dbReference type="InterPro" id="IPR036812">
    <property type="entry name" value="NAD(P)_OxRdtase_dom_sf"/>
</dbReference>
<dbReference type="InterPro" id="IPR023210">
    <property type="entry name" value="NADP_OxRdtase_dom"/>
</dbReference>
<keyword evidence="1 3" id="KW-0560">Oxidoreductase</keyword>
<evidence type="ECO:0000256" key="1">
    <source>
        <dbReference type="ARBA" id="ARBA00023002"/>
    </source>
</evidence>
<dbReference type="OrthoDB" id="9804790at2"/>
<evidence type="ECO:0000259" key="2">
    <source>
        <dbReference type="Pfam" id="PF00248"/>
    </source>
</evidence>
<name>A0A0L6JR20_9FIRM</name>
<evidence type="ECO:0000313" key="4">
    <source>
        <dbReference type="Proteomes" id="UP000036923"/>
    </source>
</evidence>
<dbReference type="GO" id="GO:0047681">
    <property type="term" value="F:aryl-alcohol dehydrogenase (NADP+) activity"/>
    <property type="evidence" value="ECO:0007669"/>
    <property type="project" value="UniProtKB-EC"/>
</dbReference>
<keyword evidence="4" id="KW-1185">Reference proteome</keyword>
<organism evidence="3 4">
    <name type="scientific">Pseudobacteroides cellulosolvens ATCC 35603 = DSM 2933</name>
    <dbReference type="NCBI Taxonomy" id="398512"/>
    <lineage>
        <taxon>Bacteria</taxon>
        <taxon>Bacillati</taxon>
        <taxon>Bacillota</taxon>
        <taxon>Clostridia</taxon>
        <taxon>Eubacteriales</taxon>
        <taxon>Oscillospiraceae</taxon>
        <taxon>Pseudobacteroides</taxon>
    </lineage>
</organism>
<dbReference type="STRING" id="398512.Bccel_3421"/>
<evidence type="ECO:0000313" key="3">
    <source>
        <dbReference type="EMBL" id="KNY28150.1"/>
    </source>
</evidence>
<dbReference type="PANTHER" id="PTHR43364:SF4">
    <property type="entry name" value="NAD(P)-LINKED OXIDOREDUCTASE SUPERFAMILY PROTEIN"/>
    <property type="match status" value="1"/>
</dbReference>
<dbReference type="EC" id="1.1.1.91" evidence="3"/>
<dbReference type="eggNOG" id="COG0667">
    <property type="taxonomic scope" value="Bacteria"/>
</dbReference>
<dbReference type="AlphaFoldDB" id="A0A0L6JR20"/>
<dbReference type="Pfam" id="PF00248">
    <property type="entry name" value="Aldo_ket_red"/>
    <property type="match status" value="1"/>
</dbReference>
<dbReference type="PATRIC" id="fig|398512.5.peg.3581"/>
<dbReference type="SUPFAM" id="SSF51430">
    <property type="entry name" value="NAD(P)-linked oxidoreductase"/>
    <property type="match status" value="1"/>
</dbReference>
<feature type="domain" description="NADP-dependent oxidoreductase" evidence="2">
    <location>
        <begin position="15"/>
        <end position="319"/>
    </location>
</feature>
<sequence>MKYNKLGNTGVLVSELCLGTMTFGGQGFCETFGKVQEEEVKGILKRTIEQGINYIDTANSYSDGLSETILGNSLKSLGVNRQEVFVATKVRSRTGPGVNQVGLSRLHINYSVEDSLKRLGMTHIDLLYLHGVDFLTPLEETMRGLEDVVQSGKVRYIGISNHPAWKVVNANSIAEKMGWSKFCALQYYYSIAGRDIEREVVPMALEENLALMPWSPLAGGFLTGKYTRDDEKAGNSRRDNFDFPPVDKNKAYDIISLMDKIARKHNATIPRIAIAWLLHKKAVTSVVVGVKTIDQLDDNLEAAKIKLSEEEMTALDNISKIHIEYPEWMQHIQNQDRISNY</sequence>
<dbReference type="CDD" id="cd19091">
    <property type="entry name" value="AKR_PsAKR"/>
    <property type="match status" value="1"/>
</dbReference>
<dbReference type="Proteomes" id="UP000036923">
    <property type="component" value="Unassembled WGS sequence"/>
</dbReference>
<proteinExistence type="predicted"/>
<protein>
    <submittedName>
        <fullName evidence="3">Aryl-alcohol dehydrogenase (NADP(+))</fullName>
        <ecNumber evidence="3">1.1.1.91</ecNumber>
    </submittedName>
</protein>
<dbReference type="GO" id="GO:0005829">
    <property type="term" value="C:cytosol"/>
    <property type="evidence" value="ECO:0007669"/>
    <property type="project" value="TreeGrafter"/>
</dbReference>
<dbReference type="Gene3D" id="3.20.20.100">
    <property type="entry name" value="NADP-dependent oxidoreductase domain"/>
    <property type="match status" value="1"/>
</dbReference>
<comment type="caution">
    <text evidence="3">The sequence shown here is derived from an EMBL/GenBank/DDBJ whole genome shotgun (WGS) entry which is preliminary data.</text>
</comment>
<dbReference type="PANTHER" id="PTHR43364">
    <property type="entry name" value="NADH-SPECIFIC METHYLGLYOXAL REDUCTASE-RELATED"/>
    <property type="match status" value="1"/>
</dbReference>
<dbReference type="InterPro" id="IPR050523">
    <property type="entry name" value="AKR_Detox_Biosynth"/>
</dbReference>
<dbReference type="RefSeq" id="WP_036939186.1">
    <property type="nucleotide sequence ID" value="NZ_JQKC01000008.1"/>
</dbReference>
<accession>A0A0L6JR20</accession>
<dbReference type="FunFam" id="3.20.20.100:FF:000004">
    <property type="entry name" value="Oxidoreductase, aldo/keto reductase"/>
    <property type="match status" value="1"/>
</dbReference>